<dbReference type="PANTHER" id="PTHR15109">
    <property type="entry name" value="AGAP004327-PA"/>
    <property type="match status" value="1"/>
</dbReference>
<reference evidence="3" key="2">
    <citation type="submission" date="2020-05" db="UniProtKB">
        <authorList>
            <consortium name="EnsemblMetazoa"/>
        </authorList>
    </citation>
    <scope>IDENTIFICATION</scope>
    <source>
        <strain evidence="3">A-37</strain>
    </source>
</reference>
<feature type="compositionally biased region" description="Low complexity" evidence="2">
    <location>
        <begin position="1282"/>
        <end position="1292"/>
    </location>
</feature>
<feature type="region of interest" description="Disordered" evidence="2">
    <location>
        <begin position="1231"/>
        <end position="1320"/>
    </location>
</feature>
<feature type="region of interest" description="Disordered" evidence="2">
    <location>
        <begin position="3139"/>
        <end position="3212"/>
    </location>
</feature>
<accession>A0A182MLE7</accession>
<dbReference type="EMBL" id="AXCM01004710">
    <property type="status" value="NOT_ANNOTATED_CDS"/>
    <property type="molecule type" value="Genomic_DNA"/>
</dbReference>
<reference evidence="4" key="1">
    <citation type="submission" date="2013-09" db="EMBL/GenBank/DDBJ databases">
        <title>The Genome Sequence of Anopheles culicifacies species A.</title>
        <authorList>
            <consortium name="The Broad Institute Genomics Platform"/>
            <person name="Neafsey D.E."/>
            <person name="Besansky N."/>
            <person name="Howell P."/>
            <person name="Walton C."/>
            <person name="Young S.K."/>
            <person name="Zeng Q."/>
            <person name="Gargeya S."/>
            <person name="Fitzgerald M."/>
            <person name="Haas B."/>
            <person name="Abouelleil A."/>
            <person name="Allen A.W."/>
            <person name="Alvarado L."/>
            <person name="Arachchi H.M."/>
            <person name="Berlin A.M."/>
            <person name="Chapman S.B."/>
            <person name="Gainer-Dewar J."/>
            <person name="Goldberg J."/>
            <person name="Griggs A."/>
            <person name="Gujja S."/>
            <person name="Hansen M."/>
            <person name="Howarth C."/>
            <person name="Imamovic A."/>
            <person name="Ireland A."/>
            <person name="Larimer J."/>
            <person name="McCowan C."/>
            <person name="Murphy C."/>
            <person name="Pearson M."/>
            <person name="Poon T.W."/>
            <person name="Priest M."/>
            <person name="Roberts A."/>
            <person name="Saif S."/>
            <person name="Shea T."/>
            <person name="Sisk P."/>
            <person name="Sykes S."/>
            <person name="Wortman J."/>
            <person name="Nusbaum C."/>
            <person name="Birren B."/>
        </authorList>
    </citation>
    <scope>NUCLEOTIDE SEQUENCE [LARGE SCALE GENOMIC DNA]</scope>
    <source>
        <strain evidence="4">A-37</strain>
    </source>
</reference>
<feature type="compositionally biased region" description="Polar residues" evidence="2">
    <location>
        <begin position="2524"/>
        <end position="2536"/>
    </location>
</feature>
<feature type="compositionally biased region" description="Polar residues" evidence="2">
    <location>
        <begin position="2556"/>
        <end position="2566"/>
    </location>
</feature>
<feature type="coiled-coil region" evidence="1">
    <location>
        <begin position="894"/>
        <end position="921"/>
    </location>
</feature>
<feature type="compositionally biased region" description="Polar residues" evidence="2">
    <location>
        <begin position="3188"/>
        <end position="3210"/>
    </location>
</feature>
<feature type="region of interest" description="Disordered" evidence="2">
    <location>
        <begin position="1946"/>
        <end position="2001"/>
    </location>
</feature>
<evidence type="ECO:0000256" key="1">
    <source>
        <dbReference type="SAM" id="Coils"/>
    </source>
</evidence>
<evidence type="ECO:0000313" key="4">
    <source>
        <dbReference type="Proteomes" id="UP000075883"/>
    </source>
</evidence>
<dbReference type="VEuPathDB" id="VectorBase:ACUA021090"/>
<feature type="compositionally biased region" description="Low complexity" evidence="2">
    <location>
        <begin position="1984"/>
        <end position="1997"/>
    </location>
</feature>
<dbReference type="STRING" id="139723.A0A182MLE7"/>
<proteinExistence type="predicted"/>
<feature type="region of interest" description="Disordered" evidence="2">
    <location>
        <begin position="2981"/>
        <end position="3023"/>
    </location>
</feature>
<feature type="compositionally biased region" description="Polar residues" evidence="2">
    <location>
        <begin position="1946"/>
        <end position="1973"/>
    </location>
</feature>
<feature type="compositionally biased region" description="Basic residues" evidence="2">
    <location>
        <begin position="2539"/>
        <end position="2549"/>
    </location>
</feature>
<evidence type="ECO:0000313" key="3">
    <source>
        <dbReference type="EnsemblMetazoa" id="ACUA021090-PA"/>
    </source>
</evidence>
<feature type="region of interest" description="Disordered" evidence="2">
    <location>
        <begin position="2371"/>
        <end position="2390"/>
    </location>
</feature>
<feature type="compositionally biased region" description="Polar residues" evidence="2">
    <location>
        <begin position="1075"/>
        <end position="1086"/>
    </location>
</feature>
<dbReference type="PANTHER" id="PTHR15109:SF4">
    <property type="entry name" value="FAM193 C-TERMINAL DOMAIN-CONTAINING PROTEIN"/>
    <property type="match status" value="1"/>
</dbReference>
<feature type="region of interest" description="Disordered" evidence="2">
    <location>
        <begin position="2037"/>
        <end position="2146"/>
    </location>
</feature>
<keyword evidence="4" id="KW-1185">Reference proteome</keyword>
<feature type="compositionally biased region" description="Low complexity" evidence="2">
    <location>
        <begin position="2080"/>
        <end position="2095"/>
    </location>
</feature>
<feature type="compositionally biased region" description="Acidic residues" evidence="2">
    <location>
        <begin position="2186"/>
        <end position="2200"/>
    </location>
</feature>
<feature type="compositionally biased region" description="Low complexity" evidence="2">
    <location>
        <begin position="3140"/>
        <end position="3160"/>
    </location>
</feature>
<sequence length="3322" mass="361169">MSILLQETGGGNSGNGTVTAPATTANEDELVDSSLAVDIAPIAMETCTGDCHYGRNWKEYVELLAHLRVLDVDEGETEKQHDELCSENNSICTGQPVPSECHEGNGGSQQKLQHSENVFPLNCCCRMCNASREVVMKLYAEDCQYNSLWDRLQLLMKQYYDLIPESEDNALYNQYMELMSKSSLKWLTDLRFSRNNIIQISLASNLPLSNEMAFVMLTNVLSTRDPHQLFELLCFQLRSIVQVYYVGFEDLVTENPEDGTRQFNAPEVLNYIVNGYKKLRQSARTVTPLLNVLEQCHLGKFGLTWWLINQRIFQRYFYYEVQSIVPDCMNRMRGTIPEREYQELVARFLKFDKEMADIALSWVDVWPLLYEYHRSPEDCERRNRIRTVHALLQSIRGARYTPKAPELFEMPERPIAEWMELKSRTLVWEYVVHCLKTKWIPGVSSRLTNVADVVKCPGCDLPLNTHNMVCACLSCIIGGGIFPYRPKKEVNERYGMCICANMIEMLLESQGKPVPASGDEQKGPNVHELLSSSLLLAGSEAATQNGCVNAATQCHDAPQSCDDSKQDEHQDATTYLPLIQSLSEDDELYHIAWAIFKHLPDRVPYRWNTLEPSRFCTFQASPCSSIACRVAVNIIAMNYPIHLSRLLIHSYKPVSEEPRRIMKGNWNTKARNSLRKLCSKRWQEEMDDQMHPLRFVDMFWSLQNSTLNLPKTRASDLAEWFMLDTQAPPRNVFYQYFTKFFHVKDDDIAFDVEGYERDRERSVSPNRMRESLMQKLETHSALVTTPCPGGTLATSASSGSSSSSSSSSCLSSSNSSSSSSTSSCSFSTASAASVAAAAAAAAAAASTFIEPMVNSSVSNGSTTERKCTCICNSCVTEFLSQSETMSKQFDPLASDSLTQRTNMLEMELKALLKERNMLLEKGGHMNPACKRLNRDDSCTAKVIDEPSKGESVKGVECEEAKSSIPISDLGSVRVTEVTDVSDDTEQRQIIKPQDETVIASSCVATKTPATVTAISTSKASLNESNPKTTCTSSHCSQPRCDTPQTTAVMSNAELQTPAKLSAFAQLAASKLPPSGDSTPAKTSTPKQEGVAPSANSACSLKPKSLPAAQSQTGNGNRPVTNPNPPPPAAAATQTHSTSKPCPCGMPSHTPGAKVGTVSKARSANGTTTQGSTTSASATHSKEDHKKSCHRGTAPPSASGGDKAEGSCVCYYCTLFGQSECNHNQRTNETREKLRKKLQSKQEQKSLSTNGTAVAKDQNVVPSKKAASNDSIPPAGKARQPLNTASSSATNNSKTVVADKGNKKGKQSTPNTSSNGKANRFQSIDDLLRFIEGDDTSKEASNTPAKGSAKRQQTQRAKSEQKQSANSAMPAETSTTLPTAAPGKDADKIKKAKLNKSLKLIADLEVLRQRFYDCQKQEQKTLPLLEQPGLSKKERKELLLKIQIYRQQKNELHTAINGLVTSIRSEVPEYMFKLEAFAAAPSPCCTGPHQLGQPNAPAPDVQQVGRQVVPGAMLPPPPSNLTSTTKHAQLHESINNLKHKQQQQQQSQMRNNHFQQLKQQMQPHVGLNESASQQLVTIKRTFLPHPQPQITVTAKGDSPDQDQILYTFINGQMVPVDPSNHYHKTGKLYQQTKDGPVAIDKAKLRNTNDDDDDPLAHMSHLEGSGVIPCRPYPLQQQTKERPVVIDKAKLQNTNCNPLRGNINRKRDDDDPLAHMSHLEGSGVIPCRMYQQQQQTKERPVVIDKAKLQNTNCNPLSGNINRKRDDDDPLAHMSPLEDSFIMPCRMYQQQQQTKERPVVIDKAKLQNTNCNPLSGNINRKRDDDDPLAHMSPLEDSFIMPCRMYQQQQQTKERPVVIDKAKLQNTNCNPLGGNINRKRDDDDPLAHMPHLEGSGLVPVHPNDPINQMHRIRESKELIRVLQTDHKGNPEILSLVRLLKKDLLKMQKNSQQLPQTDTAGNLGATTKSNAPLNNQATKRNEPVNKPISVSSSGQAGSKGKAPVPSVEPVIKAKVKKEHKKDKMIDEIDEIVARLNLLDSDEEDAKPASKKKQKSSSASQAKVPNRKQSKDSIVSSSSGNAPAVQKQPTKSQSKQQQTPKCSETQESQKKKNGKSEAERQKAVKQDKPILEEKAINKDKGKAQSQQQARTVDCSVATAVETTTKIIVRKKAPKTFIDPEFDNNAFRLLNMDDSESEIEEEEEIPEVETITPVQEEKTPTEQCKPVAEAKQQEQLDKASKPVPATAQKGKTVKEKKSTEKKATKQEKESKQQQKRDAGKKDAEATTKSAASTTTTGNDSAELRPKKQTPAQAMVEKISALLDSPGLSNRQRKQMIRQLEQAQATIQSQLLQNAAKATKAKVQAQAQQEKMANQMASGVGNNASASKPCAEKEAKNKTRQAAASVTCGSAINDSQTSSSASGARNSLMEQLKRGIRAEGLDLPPGITLTRLDAIQAEALRLKRESIRKLSVPLKPVTPPLDTRETPMLPGSFGAAGSSNAGMFVVNPMAPLSMPGQQDSVIMVNTGNLRTQEQQSNLESAQNGSDRKKRNKRRKNKGKDLEQSEQGVASLASSISTGTEGMAAAGQLVDGSNIVTLRNPMFHSGPMGMGGVGMHPPGGSMMSDVQGARATLGYDQPAKIFKNDNGMFTIRNPALHHAVSGGAPPEVTGFRPFNAAYLVENGIMPPSGSMHQPIGTVPHITAAVSAGSSTIIPGSSSVPGYLQQYPSPALDESMGPRKCKSVIGSEMKNAQKQKQNSLQQQGGIGGGLTPAPGRSWQHMNGGTGQDIFSTPSSSPSSTIGESHYSSFNHYNLSGQDMIHGGPGGTSGRYGSGMLGPPGYYHSSGNGTSALPKGTPNVNAIGSERSHGLSYLGGAEVSGSLATHCCDDEAPSAYFNGNSLGSLASGGMSSRTRYDDLAFLQNLQPGQRLNSEVTIHSINESKMRRQQAQNYTHDIQITAIPAPSPPAAGRAGLGGVPATSSAVSLQHLMQQTHQAHLQQQQPMPDTQLHLSDLSPGSGSVGSGSGSGTRTGVTLTDFMDSRVSGGSSSSTSADLLKASLELDAKNFLRDYQLGQLQQQMQDLQLQSQQAPREYGDNMFATKQPKANVREQESDEQDLESLDRLNYFLAASGGNSSNVNGMTVIHKPNDPNASVATSSTTATAVPTNSSAHGVEDGNPGGVSIGGEELQRPQQPPIGTPSSKNLQQHRLQQNGTPVSTAGSVLYPATADSPASSVSMFDGISSSLSSQAHSFDDLYTGLLATASPPTSISGSNESTGCNTSIVNSPLNIHQLPLQVSTDTGYSTTNVNGLSEASVGVKSVDNVDTATSLSNK</sequence>
<feature type="region of interest" description="Disordered" evidence="2">
    <location>
        <begin position="1069"/>
        <end position="1202"/>
    </location>
</feature>
<feature type="compositionally biased region" description="Basic and acidic residues" evidence="2">
    <location>
        <begin position="2245"/>
        <end position="2278"/>
    </location>
</feature>
<feature type="compositionally biased region" description="Low complexity" evidence="2">
    <location>
        <begin position="2981"/>
        <end position="2992"/>
    </location>
</feature>
<name>A0A182MLE7_9DIPT</name>
<feature type="compositionally biased region" description="Polar residues" evidence="2">
    <location>
        <begin position="1338"/>
        <end position="1377"/>
    </location>
</feature>
<organism evidence="3 4">
    <name type="scientific">Anopheles culicifacies</name>
    <dbReference type="NCBI Taxonomy" id="139723"/>
    <lineage>
        <taxon>Eukaryota</taxon>
        <taxon>Metazoa</taxon>
        <taxon>Ecdysozoa</taxon>
        <taxon>Arthropoda</taxon>
        <taxon>Hexapoda</taxon>
        <taxon>Insecta</taxon>
        <taxon>Pterygota</taxon>
        <taxon>Neoptera</taxon>
        <taxon>Endopterygota</taxon>
        <taxon>Diptera</taxon>
        <taxon>Nematocera</taxon>
        <taxon>Culicoidea</taxon>
        <taxon>Culicidae</taxon>
        <taxon>Anophelinae</taxon>
        <taxon>Anopheles</taxon>
        <taxon>culicifacies species complex</taxon>
    </lineage>
</organism>
<feature type="region of interest" description="Disordered" evidence="2">
    <location>
        <begin position="1"/>
        <end position="26"/>
    </location>
</feature>
<evidence type="ECO:0000256" key="2">
    <source>
        <dbReference type="SAM" id="MobiDB-lite"/>
    </source>
</evidence>
<feature type="region of interest" description="Disordered" evidence="2">
    <location>
        <begin position="2186"/>
        <end position="2319"/>
    </location>
</feature>
<feature type="compositionally biased region" description="Low complexity" evidence="2">
    <location>
        <begin position="1162"/>
        <end position="1178"/>
    </location>
</feature>
<feature type="compositionally biased region" description="Basic and acidic residues" evidence="2">
    <location>
        <begin position="2101"/>
        <end position="2136"/>
    </location>
</feature>
<protein>
    <submittedName>
        <fullName evidence="3">Uncharacterized protein</fullName>
    </submittedName>
</protein>
<feature type="compositionally biased region" description="Low complexity" evidence="2">
    <location>
        <begin position="2279"/>
        <end position="2289"/>
    </location>
</feature>
<dbReference type="InterPro" id="IPR029717">
    <property type="entry name" value="FAM193"/>
</dbReference>
<feature type="compositionally biased region" description="Gly residues" evidence="2">
    <location>
        <begin position="3009"/>
        <end position="3019"/>
    </location>
</feature>
<dbReference type="EnsemblMetazoa" id="ACUA021090-RA">
    <property type="protein sequence ID" value="ACUA021090-PA"/>
    <property type="gene ID" value="ACUA021090"/>
</dbReference>
<feature type="region of interest" description="Disordered" evidence="2">
    <location>
        <begin position="1334"/>
        <end position="1383"/>
    </location>
</feature>
<feature type="compositionally biased region" description="Polar residues" evidence="2">
    <location>
        <begin position="1306"/>
        <end position="1320"/>
    </location>
</feature>
<keyword evidence="1" id="KW-0175">Coiled coil</keyword>
<feature type="compositionally biased region" description="Basic and acidic residues" evidence="2">
    <location>
        <begin position="2224"/>
        <end position="2233"/>
    </location>
</feature>
<feature type="region of interest" description="Disordered" evidence="2">
    <location>
        <begin position="2524"/>
        <end position="2566"/>
    </location>
</feature>
<dbReference type="Proteomes" id="UP000075883">
    <property type="component" value="Unassembled WGS sequence"/>
</dbReference>